<accession>A0A291QP67</accession>
<name>A0A291QP67_9BACT</name>
<keyword evidence="3" id="KW-1185">Reference proteome</keyword>
<dbReference type="Proteomes" id="UP000220133">
    <property type="component" value="Chromosome"/>
</dbReference>
<protein>
    <submittedName>
        <fullName evidence="2">Uncharacterized protein</fullName>
    </submittedName>
</protein>
<dbReference type="RefSeq" id="WP_098192095.1">
    <property type="nucleotide sequence ID" value="NZ_CP023777.1"/>
</dbReference>
<dbReference type="OrthoDB" id="9893245at2"/>
<keyword evidence="1" id="KW-0472">Membrane</keyword>
<sequence>MPTKFEIRPKGRITLVGIEIILTSILSAIALDKNYGWDTFTTVIVSIISALFITALFFNWRIFRYFFSVIFSLAWGFIAYMIAENFGAPSITCWITVVLAAVIALSLHIDYFRFEKNPD</sequence>
<dbReference type="KEGG" id="cbae:COR50_00200"/>
<feature type="transmembrane region" description="Helical" evidence="1">
    <location>
        <begin position="37"/>
        <end position="58"/>
    </location>
</feature>
<feature type="transmembrane region" description="Helical" evidence="1">
    <location>
        <begin position="89"/>
        <end position="109"/>
    </location>
</feature>
<dbReference type="EMBL" id="CP023777">
    <property type="protein sequence ID" value="ATL45705.1"/>
    <property type="molecule type" value="Genomic_DNA"/>
</dbReference>
<evidence type="ECO:0000313" key="3">
    <source>
        <dbReference type="Proteomes" id="UP000220133"/>
    </source>
</evidence>
<evidence type="ECO:0000256" key="1">
    <source>
        <dbReference type="SAM" id="Phobius"/>
    </source>
</evidence>
<evidence type="ECO:0000313" key="2">
    <source>
        <dbReference type="EMBL" id="ATL45705.1"/>
    </source>
</evidence>
<keyword evidence="1" id="KW-0812">Transmembrane</keyword>
<feature type="transmembrane region" description="Helical" evidence="1">
    <location>
        <begin position="12"/>
        <end position="31"/>
    </location>
</feature>
<proteinExistence type="predicted"/>
<gene>
    <name evidence="2" type="ORF">COR50_00200</name>
</gene>
<organism evidence="2 3">
    <name type="scientific">Chitinophaga caeni</name>
    <dbReference type="NCBI Taxonomy" id="2029983"/>
    <lineage>
        <taxon>Bacteria</taxon>
        <taxon>Pseudomonadati</taxon>
        <taxon>Bacteroidota</taxon>
        <taxon>Chitinophagia</taxon>
        <taxon>Chitinophagales</taxon>
        <taxon>Chitinophagaceae</taxon>
        <taxon>Chitinophaga</taxon>
    </lineage>
</organism>
<dbReference type="AlphaFoldDB" id="A0A291QP67"/>
<keyword evidence="1" id="KW-1133">Transmembrane helix</keyword>
<reference evidence="2 3" key="1">
    <citation type="submission" date="2017-10" db="EMBL/GenBank/DDBJ databases">
        <title>Paenichitinophaga pekingensis gen. nov., sp. nov., isolated from activated sludge.</title>
        <authorList>
            <person name="Jin D."/>
            <person name="Kong X."/>
            <person name="Deng Y."/>
            <person name="Bai Z."/>
        </authorList>
    </citation>
    <scope>NUCLEOTIDE SEQUENCE [LARGE SCALE GENOMIC DNA]</scope>
    <source>
        <strain evidence="2 3">13</strain>
    </source>
</reference>
<feature type="transmembrane region" description="Helical" evidence="1">
    <location>
        <begin position="65"/>
        <end position="83"/>
    </location>
</feature>